<dbReference type="PROSITE" id="PS50068">
    <property type="entry name" value="LDLRA_2"/>
    <property type="match status" value="2"/>
</dbReference>
<dbReference type="InterPro" id="IPR009003">
    <property type="entry name" value="Peptidase_S1_PA"/>
</dbReference>
<evidence type="ECO:0000313" key="11">
    <source>
        <dbReference type="Proteomes" id="UP000694845"/>
    </source>
</evidence>
<evidence type="ECO:0000259" key="10">
    <source>
        <dbReference type="PROSITE" id="PS50240"/>
    </source>
</evidence>
<reference evidence="12" key="1">
    <citation type="submission" date="2025-08" db="UniProtKB">
        <authorList>
            <consortium name="RefSeq"/>
        </authorList>
    </citation>
    <scope>IDENTIFICATION</scope>
</reference>
<dbReference type="SUPFAM" id="SSF57424">
    <property type="entry name" value="LDL receptor-like module"/>
    <property type="match status" value="1"/>
</dbReference>
<dbReference type="FunFam" id="2.40.10.10:FF:000003">
    <property type="entry name" value="Transmembrane serine protease 3"/>
    <property type="match status" value="1"/>
</dbReference>
<dbReference type="CDD" id="cd00190">
    <property type="entry name" value="Tryp_SPc"/>
    <property type="match status" value="1"/>
</dbReference>
<protein>
    <submittedName>
        <fullName evidence="12">Transmembrane protease serine 3-like</fullName>
    </submittedName>
</protein>
<dbReference type="Gene3D" id="2.20.100.10">
    <property type="entry name" value="Thrombospondin type-1 (TSP1) repeat"/>
    <property type="match status" value="1"/>
</dbReference>
<dbReference type="PROSITE" id="PS00135">
    <property type="entry name" value="TRYPSIN_SER"/>
    <property type="match status" value="1"/>
</dbReference>
<dbReference type="GeneID" id="110978654"/>
<keyword evidence="2 7" id="KW-0645">Protease</keyword>
<dbReference type="OrthoDB" id="10051896at2759"/>
<dbReference type="Gene3D" id="2.40.10.10">
    <property type="entry name" value="Trypsin-like serine proteases"/>
    <property type="match status" value="1"/>
</dbReference>
<comment type="caution">
    <text evidence="6">Lacks conserved residue(s) required for the propagation of feature annotation.</text>
</comment>
<keyword evidence="4 7" id="KW-0720">Serine protease</keyword>
<evidence type="ECO:0000313" key="12">
    <source>
        <dbReference type="RefSeq" id="XP_022089496.1"/>
    </source>
</evidence>
<keyword evidence="5 6" id="KW-1015">Disulfide bond</keyword>
<evidence type="ECO:0000256" key="2">
    <source>
        <dbReference type="ARBA" id="ARBA00022670"/>
    </source>
</evidence>
<dbReference type="PRINTS" id="PR00722">
    <property type="entry name" value="CHYMOTRYPSIN"/>
</dbReference>
<dbReference type="InterPro" id="IPR001314">
    <property type="entry name" value="Peptidase_S1A"/>
</dbReference>
<dbReference type="InterPro" id="IPR001254">
    <property type="entry name" value="Trypsin_dom"/>
</dbReference>
<dbReference type="InterPro" id="IPR036383">
    <property type="entry name" value="TSP1_rpt_sf"/>
</dbReference>
<dbReference type="CDD" id="cd00112">
    <property type="entry name" value="LDLa"/>
    <property type="match status" value="1"/>
</dbReference>
<evidence type="ECO:0000256" key="5">
    <source>
        <dbReference type="ARBA" id="ARBA00023157"/>
    </source>
</evidence>
<name>A0A8B7YCV6_ACAPL</name>
<dbReference type="Proteomes" id="UP000694845">
    <property type="component" value="Unplaced"/>
</dbReference>
<dbReference type="GO" id="GO:0006508">
    <property type="term" value="P:proteolysis"/>
    <property type="evidence" value="ECO:0007669"/>
    <property type="project" value="UniProtKB-KW"/>
</dbReference>
<dbReference type="InterPro" id="IPR018114">
    <property type="entry name" value="TRYPSIN_HIS"/>
</dbReference>
<dbReference type="OMA" id="SPHRWYL"/>
<dbReference type="SMART" id="SM00209">
    <property type="entry name" value="TSP1"/>
    <property type="match status" value="1"/>
</dbReference>
<sequence>MRAPTLACLVVVTFVVWVNAHSTHSPPRRGHNSRVQKSAGSNSLDGQRPLNGHRQRSGRPVRAGHFGSKRTVDDTRLDYHCDFRTDADCFRCVFPEFAGEGVPNEFKRDAWEDCSDGSDEWGYNFDGVSGFDYSCYSTGDLVDMDYTCDNHDDCPDGSDEYCFRSKTGELDFCNGDCQYDVLYELVCDNVVDSYNGRDEIDCFQCEDRRWKVWSGYVCDNYKDCSDGSDEVSCGAITQSAETTPALPPPPEPSSCQWGEWSDWSDCSNACGAGTRSMVRQCVCHTSSCTTKADETKVEKCHGSSCPNEAFSGCGTRNSAVTQGRIVGGKDAKEGEWPWQAQLLFDGGFKCGGTLYQDRYVISAAHCFEDEKDNPNRWEVRLGNLGTYDRFGPGIHKSNVVNILRPPNQPYGRLTFDNDIVVLVLSTPVDLSNSAINSVCIDLPMEKTFSSSSNCYISGFGLTEEGGSVASKLQAAYVPFISAQACREYYGYSITQNMLCAGYPGLGGTDSCQGDSGGPFVCTAPDDPSDPQSPHRWYLVGITSWGIGCAQVGIPGVYADVSQFVDWLKVVLV</sequence>
<feature type="disulfide bond" evidence="6">
    <location>
        <begin position="218"/>
        <end position="233"/>
    </location>
</feature>
<dbReference type="Gene3D" id="4.10.1220.10">
    <property type="entry name" value="EGF-type module"/>
    <property type="match status" value="1"/>
</dbReference>
<feature type="compositionally biased region" description="Polar residues" evidence="8">
    <location>
        <begin position="35"/>
        <end position="45"/>
    </location>
</feature>
<feature type="chain" id="PRO_5034243682" evidence="9">
    <location>
        <begin position="21"/>
        <end position="572"/>
    </location>
</feature>
<evidence type="ECO:0000256" key="4">
    <source>
        <dbReference type="ARBA" id="ARBA00022825"/>
    </source>
</evidence>
<evidence type="ECO:0000256" key="8">
    <source>
        <dbReference type="SAM" id="MobiDB-lite"/>
    </source>
</evidence>
<feature type="signal peptide" evidence="9">
    <location>
        <begin position="1"/>
        <end position="20"/>
    </location>
</feature>
<gene>
    <name evidence="12" type="primary">LOC110978654</name>
</gene>
<dbReference type="KEGG" id="aplc:110978654"/>
<dbReference type="InterPro" id="IPR036055">
    <property type="entry name" value="LDL_receptor-like_sf"/>
</dbReference>
<dbReference type="InterPro" id="IPR033116">
    <property type="entry name" value="TRYPSIN_SER"/>
</dbReference>
<organism evidence="11 12">
    <name type="scientific">Acanthaster planci</name>
    <name type="common">Crown-of-thorns starfish</name>
    <dbReference type="NCBI Taxonomy" id="133434"/>
    <lineage>
        <taxon>Eukaryota</taxon>
        <taxon>Metazoa</taxon>
        <taxon>Echinodermata</taxon>
        <taxon>Eleutherozoa</taxon>
        <taxon>Asterozoa</taxon>
        <taxon>Asteroidea</taxon>
        <taxon>Valvatacea</taxon>
        <taxon>Valvatida</taxon>
        <taxon>Acanthasteridae</taxon>
        <taxon>Acanthaster</taxon>
    </lineage>
</organism>
<evidence type="ECO:0000256" key="3">
    <source>
        <dbReference type="ARBA" id="ARBA00022801"/>
    </source>
</evidence>
<dbReference type="PROSITE" id="PS50092">
    <property type="entry name" value="TSP1"/>
    <property type="match status" value="1"/>
</dbReference>
<dbReference type="PANTHER" id="PTHR24252:SF7">
    <property type="entry name" value="HYALIN"/>
    <property type="match status" value="1"/>
</dbReference>
<evidence type="ECO:0000256" key="6">
    <source>
        <dbReference type="PROSITE-ProRule" id="PRU00124"/>
    </source>
</evidence>
<keyword evidence="11" id="KW-1185">Reference proteome</keyword>
<keyword evidence="1" id="KW-0245">EGF-like domain</keyword>
<dbReference type="GO" id="GO:0004252">
    <property type="term" value="F:serine-type endopeptidase activity"/>
    <property type="evidence" value="ECO:0007669"/>
    <property type="project" value="InterPro"/>
</dbReference>
<dbReference type="InterPro" id="IPR000884">
    <property type="entry name" value="TSP1_rpt"/>
</dbReference>
<evidence type="ECO:0000256" key="1">
    <source>
        <dbReference type="ARBA" id="ARBA00022536"/>
    </source>
</evidence>
<evidence type="ECO:0000256" key="9">
    <source>
        <dbReference type="SAM" id="SignalP"/>
    </source>
</evidence>
<keyword evidence="9" id="KW-0732">Signal</keyword>
<proteinExistence type="predicted"/>
<keyword evidence="3 7" id="KW-0378">Hydrolase</keyword>
<dbReference type="InterPro" id="IPR043504">
    <property type="entry name" value="Peptidase_S1_PA_chymotrypsin"/>
</dbReference>
<dbReference type="PROSITE" id="PS00134">
    <property type="entry name" value="TRYPSIN_HIS"/>
    <property type="match status" value="1"/>
</dbReference>
<dbReference type="SUPFAM" id="SSF82895">
    <property type="entry name" value="TSP-1 type 1 repeat"/>
    <property type="match status" value="1"/>
</dbReference>
<accession>A0A8B7YCV6</accession>
<dbReference type="InterPro" id="IPR002172">
    <property type="entry name" value="LDrepeatLR_classA_rpt"/>
</dbReference>
<dbReference type="SUPFAM" id="SSF50494">
    <property type="entry name" value="Trypsin-like serine proteases"/>
    <property type="match status" value="1"/>
</dbReference>
<feature type="domain" description="Peptidase S1" evidence="10">
    <location>
        <begin position="325"/>
        <end position="572"/>
    </location>
</feature>
<dbReference type="PROSITE" id="PS50240">
    <property type="entry name" value="TRYPSIN_DOM"/>
    <property type="match status" value="1"/>
</dbReference>
<dbReference type="SMART" id="SM00192">
    <property type="entry name" value="LDLa"/>
    <property type="match status" value="3"/>
</dbReference>
<dbReference type="AlphaFoldDB" id="A0A8B7YCV6"/>
<dbReference type="RefSeq" id="XP_022089496.1">
    <property type="nucleotide sequence ID" value="XM_022233804.1"/>
</dbReference>
<dbReference type="PANTHER" id="PTHR24252">
    <property type="entry name" value="ACROSIN-RELATED"/>
    <property type="match status" value="1"/>
</dbReference>
<dbReference type="Pfam" id="PF00089">
    <property type="entry name" value="Trypsin"/>
    <property type="match status" value="1"/>
</dbReference>
<evidence type="ECO:0000256" key="7">
    <source>
        <dbReference type="RuleBase" id="RU363034"/>
    </source>
</evidence>
<dbReference type="SMART" id="SM00020">
    <property type="entry name" value="Tryp_SPc"/>
    <property type="match status" value="1"/>
</dbReference>
<feature type="region of interest" description="Disordered" evidence="8">
    <location>
        <begin position="22"/>
        <end position="67"/>
    </location>
</feature>